<evidence type="ECO:0000313" key="2">
    <source>
        <dbReference type="EMBL" id="AGC71092.1"/>
    </source>
</evidence>
<organism evidence="2">
    <name type="scientific">uncultured bacterium A1Q1_fos_324</name>
    <dbReference type="NCBI Taxonomy" id="1256572"/>
    <lineage>
        <taxon>Bacteria</taxon>
        <taxon>environmental samples</taxon>
    </lineage>
</organism>
<keyword evidence="1" id="KW-0732">Signal</keyword>
<accession>L7VQB4</accession>
<dbReference type="EMBL" id="JX649861">
    <property type="protein sequence ID" value="AGC71092.1"/>
    <property type="molecule type" value="Genomic_DNA"/>
</dbReference>
<evidence type="ECO:0000256" key="1">
    <source>
        <dbReference type="SAM" id="SignalP"/>
    </source>
</evidence>
<name>L7VQB4_9BACT</name>
<dbReference type="AlphaFoldDB" id="L7VQB4"/>
<feature type="chain" id="PRO_5003985042" description="Lipoprotein" evidence="1">
    <location>
        <begin position="27"/>
        <end position="453"/>
    </location>
</feature>
<feature type="signal peptide" evidence="1">
    <location>
        <begin position="1"/>
        <end position="26"/>
    </location>
</feature>
<proteinExistence type="predicted"/>
<evidence type="ECO:0008006" key="3">
    <source>
        <dbReference type="Google" id="ProtNLM"/>
    </source>
</evidence>
<dbReference type="PROSITE" id="PS51257">
    <property type="entry name" value="PROKAR_LIPOPROTEIN"/>
    <property type="match status" value="1"/>
</dbReference>
<sequence length="453" mass="49678">MSITSRTTRISLLLIIASTFSLTACSQSESELTLRNTAEFVRVNTPTNSVEERLVGLTGALVADATDVIVAKNPSSEAALKEAGDAGLPVLPITSQSKTLIKKLGAQTHTSNPQGRAKVDTISSTLVLFASEPTKAETHLLRLTGASSLTVTRDPRLDQEAQVLIAKHKRVVSALPQHYPAEVVYRKATVAGDTYLLFDNQHFLAMYGHPSGPALGVLGEQGPKASVARVNTLVSKYEKSAPGVTFQPAFEIITTVATAGPGKRKDYSARTDISELRPLVDAAKANGITVILDLQPGRSSMLEQAKYYEELLREPHVGLALDPEWKLGKKGKPLQRIGHVNARQVNEVSAWLAALTRENVLPQKMFVLHQFQRQMIRDREDVNTNHPELASVIHVDGQGPTGAKIATWKHIRKDAPDNVHWGWKNFVDEDVPMLNTTQTWQRVKPHPDLITYQ</sequence>
<reference evidence="2" key="1">
    <citation type="submission" date="2012-09" db="EMBL/GenBank/DDBJ databases">
        <title>Metagenomic Characterization of a Microbial Community in Wastewater Detects High Levels of Antibiotic Resistance.</title>
        <authorList>
            <person name="Abrams M."/>
            <person name="Caldwell A."/>
            <person name="Vandaei E."/>
            <person name="Lee W."/>
            <person name="Perrott J."/>
            <person name="Khan S.Y."/>
            <person name="Ta J."/>
            <person name="Romero D."/>
            <person name="Nguyen V."/>
            <person name="Pourmand N."/>
            <person name="Ouverney C.C."/>
        </authorList>
    </citation>
    <scope>NUCLEOTIDE SEQUENCE</scope>
</reference>
<protein>
    <recommendedName>
        <fullName evidence="3">Lipoprotein</fullName>
    </recommendedName>
</protein>